<comment type="caution">
    <text evidence="6">The sequence shown here is derived from an EMBL/GenBank/DDBJ whole genome shotgun (WGS) entry which is preliminary data.</text>
</comment>
<organism evidence="6 7">
    <name type="scientific">Cyclotella cryptica</name>
    <dbReference type="NCBI Taxonomy" id="29204"/>
    <lineage>
        <taxon>Eukaryota</taxon>
        <taxon>Sar</taxon>
        <taxon>Stramenopiles</taxon>
        <taxon>Ochrophyta</taxon>
        <taxon>Bacillariophyta</taxon>
        <taxon>Coscinodiscophyceae</taxon>
        <taxon>Thalassiosirophycidae</taxon>
        <taxon>Stephanodiscales</taxon>
        <taxon>Stephanodiscaceae</taxon>
        <taxon>Cyclotella</taxon>
    </lineage>
</organism>
<accession>A0ABD3PMG5</accession>
<evidence type="ECO:0000313" key="6">
    <source>
        <dbReference type="EMBL" id="KAL3788957.1"/>
    </source>
</evidence>
<feature type="transmembrane region" description="Helical" evidence="5">
    <location>
        <begin position="12"/>
        <end position="31"/>
    </location>
</feature>
<keyword evidence="3 5" id="KW-1133">Transmembrane helix</keyword>
<evidence type="ECO:0000256" key="2">
    <source>
        <dbReference type="ARBA" id="ARBA00022692"/>
    </source>
</evidence>
<protein>
    <submittedName>
        <fullName evidence="6">Uncharacterized protein</fullName>
    </submittedName>
</protein>
<dbReference type="EMBL" id="JABMIG020000149">
    <property type="protein sequence ID" value="KAL3788957.1"/>
    <property type="molecule type" value="Genomic_DNA"/>
</dbReference>
<keyword evidence="2 5" id="KW-0812">Transmembrane</keyword>
<feature type="transmembrane region" description="Helical" evidence="5">
    <location>
        <begin position="194"/>
        <end position="219"/>
    </location>
</feature>
<comment type="subcellular location">
    <subcellularLocation>
        <location evidence="1">Membrane</location>
        <topology evidence="1">Multi-pass membrane protein</topology>
    </subcellularLocation>
</comment>
<keyword evidence="4 5" id="KW-0472">Membrane</keyword>
<proteinExistence type="predicted"/>
<dbReference type="InterPro" id="IPR007271">
    <property type="entry name" value="Nuc_sug_transpt"/>
</dbReference>
<evidence type="ECO:0000256" key="4">
    <source>
        <dbReference type="ARBA" id="ARBA00023136"/>
    </source>
</evidence>
<dbReference type="Pfam" id="PF04142">
    <property type="entry name" value="Nuc_sug_transp"/>
    <property type="match status" value="1"/>
</dbReference>
<evidence type="ECO:0000256" key="3">
    <source>
        <dbReference type="ARBA" id="ARBA00022989"/>
    </source>
</evidence>
<dbReference type="Proteomes" id="UP001516023">
    <property type="component" value="Unassembled WGS sequence"/>
</dbReference>
<evidence type="ECO:0000313" key="7">
    <source>
        <dbReference type="Proteomes" id="UP001516023"/>
    </source>
</evidence>
<gene>
    <name evidence="6" type="ORF">HJC23_000241</name>
</gene>
<dbReference type="PANTHER" id="PTHR10231">
    <property type="entry name" value="NUCLEOTIDE-SUGAR TRANSMEMBRANE TRANSPORTER"/>
    <property type="match status" value="1"/>
</dbReference>
<name>A0ABD3PMG5_9STRA</name>
<reference evidence="6 7" key="1">
    <citation type="journal article" date="2020" name="G3 (Bethesda)">
        <title>Improved Reference Genome for Cyclotella cryptica CCMP332, a Model for Cell Wall Morphogenesis, Salinity Adaptation, and Lipid Production in Diatoms (Bacillariophyta).</title>
        <authorList>
            <person name="Roberts W.R."/>
            <person name="Downey K.M."/>
            <person name="Ruck E.C."/>
            <person name="Traller J.C."/>
            <person name="Alverson A.J."/>
        </authorList>
    </citation>
    <scope>NUCLEOTIDE SEQUENCE [LARGE SCALE GENOMIC DNA]</scope>
    <source>
        <strain evidence="6 7">CCMP332</strain>
    </source>
</reference>
<keyword evidence="7" id="KW-1185">Reference proteome</keyword>
<dbReference type="AlphaFoldDB" id="A0ABD3PMG5"/>
<sequence>MSKPSSSDREQQTLSLPAIVSMALLALQFGIQPSVTKRYTSPEIIKSTVIFLQEVVKLVLAVLGISLSSDGWSKATAGWNAITYNVLNQTKTLSAAMCCYLLLGKRQSGMQMLALVLLLMAALEMEGLLPLDALLPSYWTDRTKPESHFSSGRKSKCSSLHDGIMRGIHPSLTDFISKSDDGAQIRQRGFFDQWTLFTILPILTNAAGGILVGLVIKYAGTVQKGFALIFGILISGLLQGSLSKEEMAGGVMAGISLWMHSTYPYLANIGENAPLENGVTIAKATKAANAGRRGRKSRKED</sequence>
<feature type="transmembrane region" description="Helical" evidence="5">
    <location>
        <begin position="225"/>
        <end position="242"/>
    </location>
</feature>
<evidence type="ECO:0000256" key="5">
    <source>
        <dbReference type="SAM" id="Phobius"/>
    </source>
</evidence>
<dbReference type="GO" id="GO:0016020">
    <property type="term" value="C:membrane"/>
    <property type="evidence" value="ECO:0007669"/>
    <property type="project" value="UniProtKB-SubCell"/>
</dbReference>
<evidence type="ECO:0000256" key="1">
    <source>
        <dbReference type="ARBA" id="ARBA00004141"/>
    </source>
</evidence>